<protein>
    <submittedName>
        <fullName evidence="1">Uncharacterized protein</fullName>
    </submittedName>
</protein>
<dbReference type="AlphaFoldDB" id="A0A3E4TC81"/>
<organism evidence="1 2">
    <name type="scientific">Phocaeicola vulgatus</name>
    <name type="common">Bacteroides vulgatus</name>
    <dbReference type="NCBI Taxonomy" id="821"/>
    <lineage>
        <taxon>Bacteria</taxon>
        <taxon>Pseudomonadati</taxon>
        <taxon>Bacteroidota</taxon>
        <taxon>Bacteroidia</taxon>
        <taxon>Bacteroidales</taxon>
        <taxon>Bacteroidaceae</taxon>
        <taxon>Phocaeicola</taxon>
    </lineage>
</organism>
<evidence type="ECO:0000313" key="2">
    <source>
        <dbReference type="Proteomes" id="UP000261278"/>
    </source>
</evidence>
<sequence length="72" mass="8373">MERKYVNTVSEEKYICSICGEEYIGYGNNAQPVNDGRCCDECNRRTVIPIRVILMNSKGRSTEENYFLQQQD</sequence>
<dbReference type="RefSeq" id="WP_117542705.1">
    <property type="nucleotide sequence ID" value="NZ_QSKK01000003.1"/>
</dbReference>
<evidence type="ECO:0000313" key="1">
    <source>
        <dbReference type="EMBL" id="RGL88725.1"/>
    </source>
</evidence>
<gene>
    <name evidence="1" type="ORF">DXC44_03235</name>
</gene>
<comment type="caution">
    <text evidence="1">The sequence shown here is derived from an EMBL/GenBank/DDBJ whole genome shotgun (WGS) entry which is preliminary data.</text>
</comment>
<dbReference type="EMBL" id="QSSN01000002">
    <property type="protein sequence ID" value="RGL88725.1"/>
    <property type="molecule type" value="Genomic_DNA"/>
</dbReference>
<name>A0A3E4TC81_PHOVU</name>
<reference evidence="1 2" key="1">
    <citation type="submission" date="2018-08" db="EMBL/GenBank/DDBJ databases">
        <title>A genome reference for cultivated species of the human gut microbiota.</title>
        <authorList>
            <person name="Zou Y."/>
            <person name="Xue W."/>
            <person name="Luo G."/>
        </authorList>
    </citation>
    <scope>NUCLEOTIDE SEQUENCE [LARGE SCALE GENOMIC DNA]</scope>
    <source>
        <strain evidence="1 2">TF05-18</strain>
    </source>
</reference>
<accession>A0A3E4TC81</accession>
<dbReference type="Proteomes" id="UP000261278">
    <property type="component" value="Unassembled WGS sequence"/>
</dbReference>
<proteinExistence type="predicted"/>